<evidence type="ECO:0000313" key="2">
    <source>
        <dbReference type="Proteomes" id="UP000092256"/>
    </source>
</evidence>
<accession>A0A1A6XZG1</accession>
<dbReference type="EMBL" id="LYVJ01000005">
    <property type="protein sequence ID" value="OBU67989.1"/>
    <property type="molecule type" value="Genomic_DNA"/>
</dbReference>
<name>A0A1A6XZG1_STEMA</name>
<sequence>MGADLYLPTDSLATHPRVSEQTQAFNYANITVEDADNVTPGTGMETRTTVNPNTGTILNADIYVDRKRMDQTPGVTQLICTTAPTIPADRFDGESALLHEFGHAVGFDHGDDSNCPMYPTLPAGQVKRVLCEAEMEEYLWAYGLPFKILSLANVSGPQGVNIPASVHYQGNPAFPVKRQTKIVQCASGWTCSDYNGTYTSATPSPLTFNFRCTNTSPQPTATFRWRTTLTDANGVVTNAVEHTSTCTRPAGTVANASRAGDGNSANRIVITP</sequence>
<reference evidence="1 2" key="1">
    <citation type="submission" date="2016-05" db="EMBL/GenBank/DDBJ databases">
        <title>Draft Genome Sequences of Stenotrophomonas maltophilia Strains Sm32COP, Sm41DVV, Sm46PAILV, SmF3, SmF22, SmSOFb1 and SmCVFa1, Isolated from Different Manures, in France.</title>
        <authorList>
            <person name="Nazaret S."/>
            <person name="Bodilis J."/>
        </authorList>
    </citation>
    <scope>NUCLEOTIDE SEQUENCE [LARGE SCALE GENOMIC DNA]</scope>
    <source>
        <strain evidence="1 2">Sm46PAILV</strain>
    </source>
</reference>
<dbReference type="RefSeq" id="WP_065198948.1">
    <property type="nucleotide sequence ID" value="NZ_LYVJ01000005.1"/>
</dbReference>
<evidence type="ECO:0000313" key="1">
    <source>
        <dbReference type="EMBL" id="OBU67989.1"/>
    </source>
</evidence>
<dbReference type="Gene3D" id="3.40.390.10">
    <property type="entry name" value="Collagenase (Catalytic Domain)"/>
    <property type="match status" value="1"/>
</dbReference>
<gene>
    <name evidence="1" type="ORF">A9K58_08465</name>
</gene>
<dbReference type="InterPro" id="IPR024079">
    <property type="entry name" value="MetalloPept_cat_dom_sf"/>
</dbReference>
<organism evidence="1 2">
    <name type="scientific">Stenotrophomonas maltophilia</name>
    <name type="common">Pseudomonas maltophilia</name>
    <name type="synonym">Xanthomonas maltophilia</name>
    <dbReference type="NCBI Taxonomy" id="40324"/>
    <lineage>
        <taxon>Bacteria</taxon>
        <taxon>Pseudomonadati</taxon>
        <taxon>Pseudomonadota</taxon>
        <taxon>Gammaproteobacteria</taxon>
        <taxon>Lysobacterales</taxon>
        <taxon>Lysobacteraceae</taxon>
        <taxon>Stenotrophomonas</taxon>
        <taxon>Stenotrophomonas maltophilia group</taxon>
    </lineage>
</organism>
<dbReference type="GO" id="GO:0008237">
    <property type="term" value="F:metallopeptidase activity"/>
    <property type="evidence" value="ECO:0007669"/>
    <property type="project" value="InterPro"/>
</dbReference>
<comment type="caution">
    <text evidence="1">The sequence shown here is derived from an EMBL/GenBank/DDBJ whole genome shotgun (WGS) entry which is preliminary data.</text>
</comment>
<dbReference type="AlphaFoldDB" id="A0A1A6XZG1"/>
<protein>
    <submittedName>
        <fullName evidence="1">Uncharacterized protein</fullName>
    </submittedName>
</protein>
<dbReference type="OrthoDB" id="7051801at2"/>
<dbReference type="SUPFAM" id="SSF55486">
    <property type="entry name" value="Metalloproteases ('zincins'), catalytic domain"/>
    <property type="match status" value="1"/>
</dbReference>
<proteinExistence type="predicted"/>
<dbReference type="Proteomes" id="UP000092256">
    <property type="component" value="Unassembled WGS sequence"/>
</dbReference>